<dbReference type="GO" id="GO:0005777">
    <property type="term" value="C:peroxisome"/>
    <property type="evidence" value="ECO:0007669"/>
    <property type="project" value="UniProtKB-SubCell"/>
</dbReference>
<dbReference type="GO" id="GO:0061522">
    <property type="term" value="F:1,4-dihydroxy-2-naphthoyl-CoA thioesterase activity"/>
    <property type="evidence" value="ECO:0007669"/>
    <property type="project" value="TreeGrafter"/>
</dbReference>
<dbReference type="Proteomes" id="UP000317650">
    <property type="component" value="Chromosome 9"/>
</dbReference>
<dbReference type="AlphaFoldDB" id="A0A4S8IFC9"/>
<dbReference type="NCBIfam" id="TIGR00369">
    <property type="entry name" value="unchar_dom_1"/>
    <property type="match status" value="1"/>
</dbReference>
<comment type="subunit">
    <text evidence="7">Homotetramers.</text>
</comment>
<dbReference type="SUPFAM" id="SSF54637">
    <property type="entry name" value="Thioesterase/thiol ester dehydrase-isomerase"/>
    <property type="match status" value="1"/>
</dbReference>
<dbReference type="GO" id="GO:0042372">
    <property type="term" value="P:phylloquinone biosynthetic process"/>
    <property type="evidence" value="ECO:0007669"/>
    <property type="project" value="TreeGrafter"/>
</dbReference>
<comment type="subcellular location">
    <subcellularLocation>
        <location evidence="1">Peroxisome</location>
    </subcellularLocation>
</comment>
<evidence type="ECO:0000256" key="7">
    <source>
        <dbReference type="ARBA" id="ARBA00066058"/>
    </source>
</evidence>
<dbReference type="Gene3D" id="3.10.129.10">
    <property type="entry name" value="Hotdog Thioesterase"/>
    <property type="match status" value="1"/>
</dbReference>
<proteinExistence type="inferred from homology"/>
<evidence type="ECO:0000256" key="6">
    <source>
        <dbReference type="ARBA" id="ARBA00061187"/>
    </source>
</evidence>
<dbReference type="InterPro" id="IPR003736">
    <property type="entry name" value="PAAI_dom"/>
</dbReference>
<dbReference type="InterPro" id="IPR006683">
    <property type="entry name" value="Thioestr_dom"/>
</dbReference>
<reference evidence="9 10" key="1">
    <citation type="journal article" date="2019" name="Nat. Plants">
        <title>Genome sequencing of Musa balbisiana reveals subgenome evolution and function divergence in polyploid bananas.</title>
        <authorList>
            <person name="Yao X."/>
        </authorList>
    </citation>
    <scope>NUCLEOTIDE SEQUENCE [LARGE SCALE GENOMIC DNA]</scope>
    <source>
        <strain evidence="10">cv. DH-PKW</strain>
        <tissue evidence="9">Leaves</tissue>
    </source>
</reference>
<evidence type="ECO:0000313" key="10">
    <source>
        <dbReference type="Proteomes" id="UP000317650"/>
    </source>
</evidence>
<evidence type="ECO:0000259" key="8">
    <source>
        <dbReference type="Pfam" id="PF03061"/>
    </source>
</evidence>
<gene>
    <name evidence="9" type="ORF">C4D60_Mb09t10080</name>
</gene>
<dbReference type="InterPro" id="IPR029069">
    <property type="entry name" value="HotDog_dom_sf"/>
</dbReference>
<evidence type="ECO:0000256" key="4">
    <source>
        <dbReference type="ARBA" id="ARBA00060572"/>
    </source>
</evidence>
<name>A0A4S8IFC9_MUSBA</name>
<accession>A0A4S8IFC9</accession>
<comment type="caution">
    <text evidence="9">The sequence shown here is derived from an EMBL/GenBank/DDBJ whole genome shotgun (WGS) entry which is preliminary data.</text>
</comment>
<dbReference type="FunFam" id="3.10.129.10:FF:000048">
    <property type="entry name" value="14-dihydroxy-2-naphthoyl-CoA thioesterase 1"/>
    <property type="match status" value="1"/>
</dbReference>
<evidence type="ECO:0000256" key="2">
    <source>
        <dbReference type="ARBA" id="ARBA00022801"/>
    </source>
</evidence>
<evidence type="ECO:0000256" key="1">
    <source>
        <dbReference type="ARBA" id="ARBA00004275"/>
    </source>
</evidence>
<dbReference type="STRING" id="52838.A0A4S8IFC9"/>
<feature type="domain" description="Thioesterase" evidence="8">
    <location>
        <begin position="90"/>
        <end position="162"/>
    </location>
</feature>
<organism evidence="9 10">
    <name type="scientific">Musa balbisiana</name>
    <name type="common">Banana</name>
    <dbReference type="NCBI Taxonomy" id="52838"/>
    <lineage>
        <taxon>Eukaryota</taxon>
        <taxon>Viridiplantae</taxon>
        <taxon>Streptophyta</taxon>
        <taxon>Embryophyta</taxon>
        <taxon>Tracheophyta</taxon>
        <taxon>Spermatophyta</taxon>
        <taxon>Magnoliopsida</taxon>
        <taxon>Liliopsida</taxon>
        <taxon>Zingiberales</taxon>
        <taxon>Musaceae</taxon>
        <taxon>Musa</taxon>
    </lineage>
</organism>
<dbReference type="CDD" id="cd03443">
    <property type="entry name" value="PaaI_thioesterase"/>
    <property type="match status" value="1"/>
</dbReference>
<evidence type="ECO:0000256" key="3">
    <source>
        <dbReference type="ARBA" id="ARBA00023140"/>
    </source>
</evidence>
<keyword evidence="2" id="KW-0378">Hydrolase</keyword>
<protein>
    <recommendedName>
        <fullName evidence="8">Thioesterase domain-containing protein</fullName>
    </recommendedName>
</protein>
<dbReference type="EMBL" id="PYDT01000010">
    <property type="protein sequence ID" value="THU46923.1"/>
    <property type="molecule type" value="Genomic_DNA"/>
</dbReference>
<keyword evidence="3" id="KW-0576">Peroxisome</keyword>
<comment type="pathway">
    <text evidence="4">Cofactor biosynthesis; phylloquinone biosynthesis.</text>
</comment>
<dbReference type="Pfam" id="PF03061">
    <property type="entry name" value="4HBT"/>
    <property type="match status" value="1"/>
</dbReference>
<evidence type="ECO:0000313" key="9">
    <source>
        <dbReference type="EMBL" id="THU46923.1"/>
    </source>
</evidence>
<comment type="pathway">
    <text evidence="5">Quinol/quinone metabolism; 1,4-dihydroxy-2-naphthoate biosynthesis; 1,4-dihydroxy-2-naphthoate from chorismate: step 7/7.</text>
</comment>
<evidence type="ECO:0000256" key="5">
    <source>
        <dbReference type="ARBA" id="ARBA00060586"/>
    </source>
</evidence>
<dbReference type="PANTHER" id="PTHR43240:SF5">
    <property type="entry name" value="1,4-DIHYDROXY-2-NAPHTHOYL-COA THIOESTERASE 1"/>
    <property type="match status" value="1"/>
</dbReference>
<sequence length="201" mass="21463">MTTNLPPSSLSCNTSGGIESIPHLLLPRSSSSLGRTKNKKTRAIMAKPPTSKTAELDTTLYAIGFEIDVVSAARVNGRLTVTESCCQPFKVLHGGISALIAEALASIGAHIASGYRRVAGIQLSINHHRSARVGDRVFAEATPLHAGKTIQVWEVHLWKMDQAGSEKGILTSSSRITLLANMPVPDNAKDAGEPLKKYARL</sequence>
<keyword evidence="10" id="KW-1185">Reference proteome</keyword>
<dbReference type="PANTHER" id="PTHR43240">
    <property type="entry name" value="1,4-DIHYDROXY-2-NAPHTHOYL-COA THIOESTERASE 1"/>
    <property type="match status" value="1"/>
</dbReference>
<comment type="similarity">
    <text evidence="6">Belongs to the 4-hydroxybenzoyl-CoA thioesterase family. DHNA-CoA hydrolase subfamily.</text>
</comment>